<dbReference type="Gene3D" id="2.60.40.10">
    <property type="entry name" value="Immunoglobulins"/>
    <property type="match status" value="1"/>
</dbReference>
<feature type="signal peptide" evidence="1">
    <location>
        <begin position="1"/>
        <end position="26"/>
    </location>
</feature>
<name>A0A327Z5N1_9ACTN</name>
<sequence length="478" mass="51611">MKLLRTAVAAALCSSLILTAAGPAVADEIVDTTAPVVTATGVSEGQLLGHFVTLHPTFSDDVGVLRVDVLINGEGQGSAWPDEIATGGLRFSPSTAFNGMDVNLTVRATDHARNVGVLTTRVRIDTALPGAVFTPDDGAKLHGMTSIQFSKVSSDVVQVALIWEDKEVSRANAAPWTLPWDTRKFPGQVSGETRMTIRVTDRAGNFFDYRYDYLVDNAGPEVRTFEFPDVVGPGTTHLYAHGRDLSGTARLEWWVDGVRRATTENYSHDFGGKSRIAAVTIKAWDKLGNASSITRTVTVDATGPTVTWLSPKSGTLVRGRSIPTSIRVADAHPETTALLLNNATGYLDCKPICGSKALFTADGKQSIVWVAYDRFGNGTTVRRTVIVDSQKPSLKVTKAPKNKAKVKGTVKVRASASDKNGVARVELLVNGKVVAVDKKAAYKFSINTKKYGKKIKIQLRAYDKAGNVTKTSIRTWYR</sequence>
<evidence type="ECO:0000313" key="2">
    <source>
        <dbReference type="EMBL" id="RAK31906.1"/>
    </source>
</evidence>
<dbReference type="Proteomes" id="UP000249341">
    <property type="component" value="Unassembled WGS sequence"/>
</dbReference>
<dbReference type="EMBL" id="QLMJ01000014">
    <property type="protein sequence ID" value="RAK31906.1"/>
    <property type="molecule type" value="Genomic_DNA"/>
</dbReference>
<accession>A0A327Z5N1</accession>
<feature type="chain" id="PRO_5016322823" description="Ig-like protein group 3" evidence="1">
    <location>
        <begin position="27"/>
        <end position="478"/>
    </location>
</feature>
<dbReference type="RefSeq" id="WP_146616898.1">
    <property type="nucleotide sequence ID" value="NZ_JACHWI010000004.1"/>
</dbReference>
<evidence type="ECO:0000313" key="3">
    <source>
        <dbReference type="Proteomes" id="UP000249341"/>
    </source>
</evidence>
<proteinExistence type="predicted"/>
<gene>
    <name evidence="2" type="ORF">B0I29_114156</name>
</gene>
<reference evidence="2 3" key="1">
    <citation type="submission" date="2018-06" db="EMBL/GenBank/DDBJ databases">
        <title>Genomic Encyclopedia of Type Strains, Phase III (KMG-III): the genomes of soil and plant-associated and newly described type strains.</title>
        <authorList>
            <person name="Whitman W."/>
        </authorList>
    </citation>
    <scope>NUCLEOTIDE SEQUENCE [LARGE SCALE GENOMIC DNA]</scope>
    <source>
        <strain evidence="2 3">CGMCC 4.7090</strain>
    </source>
</reference>
<protein>
    <recommendedName>
        <fullName evidence="4">Ig-like protein group 3</fullName>
    </recommendedName>
</protein>
<dbReference type="AlphaFoldDB" id="A0A327Z5N1"/>
<evidence type="ECO:0000256" key="1">
    <source>
        <dbReference type="SAM" id="SignalP"/>
    </source>
</evidence>
<dbReference type="InterPro" id="IPR013783">
    <property type="entry name" value="Ig-like_fold"/>
</dbReference>
<keyword evidence="1" id="KW-0732">Signal</keyword>
<dbReference type="OrthoDB" id="3284286at2"/>
<comment type="caution">
    <text evidence="2">The sequence shown here is derived from an EMBL/GenBank/DDBJ whole genome shotgun (WGS) entry which is preliminary data.</text>
</comment>
<dbReference type="GO" id="GO:0005975">
    <property type="term" value="P:carbohydrate metabolic process"/>
    <property type="evidence" value="ECO:0007669"/>
    <property type="project" value="UniProtKB-ARBA"/>
</dbReference>
<keyword evidence="3" id="KW-1185">Reference proteome</keyword>
<evidence type="ECO:0008006" key="4">
    <source>
        <dbReference type="Google" id="ProtNLM"/>
    </source>
</evidence>
<organism evidence="2 3">
    <name type="scientific">Actinoplanes lutulentus</name>
    <dbReference type="NCBI Taxonomy" id="1287878"/>
    <lineage>
        <taxon>Bacteria</taxon>
        <taxon>Bacillati</taxon>
        <taxon>Actinomycetota</taxon>
        <taxon>Actinomycetes</taxon>
        <taxon>Micromonosporales</taxon>
        <taxon>Micromonosporaceae</taxon>
        <taxon>Actinoplanes</taxon>
    </lineage>
</organism>
<dbReference type="Pfam" id="PF17957">
    <property type="entry name" value="Big_7"/>
    <property type="match status" value="1"/>
</dbReference>